<dbReference type="PANTHER" id="PTHR23117:SF13">
    <property type="entry name" value="GUANYLATE KINASE"/>
    <property type="match status" value="1"/>
</dbReference>
<evidence type="ECO:0000256" key="8">
    <source>
        <dbReference type="ARBA" id="ARBA00022777"/>
    </source>
</evidence>
<comment type="function">
    <text evidence="1 12">Essential for recycling GMP and indirectly, cGMP.</text>
</comment>
<dbReference type="PROSITE" id="PS00856">
    <property type="entry name" value="GUANYLATE_KINASE_1"/>
    <property type="match status" value="1"/>
</dbReference>
<dbReference type="FunFam" id="3.30.63.10:FF:000002">
    <property type="entry name" value="Guanylate kinase 1"/>
    <property type="match status" value="1"/>
</dbReference>
<dbReference type="Proteomes" id="UP000501060">
    <property type="component" value="Chromosome"/>
</dbReference>
<dbReference type="RefSeq" id="WP_169604937.1">
    <property type="nucleotide sequence ID" value="NZ_CP051481.1"/>
</dbReference>
<dbReference type="EMBL" id="CP051481">
    <property type="protein sequence ID" value="QJG66886.1"/>
    <property type="molecule type" value="Genomic_DNA"/>
</dbReference>
<protein>
    <recommendedName>
        <fullName evidence="5 12">Guanylate kinase</fullName>
        <ecNumber evidence="4 12">2.7.4.8</ecNumber>
    </recommendedName>
    <alternativeName>
        <fullName evidence="10 12">GMP kinase</fullName>
    </alternativeName>
</protein>
<proteinExistence type="inferred from homology"/>
<dbReference type="InterPro" id="IPR027417">
    <property type="entry name" value="P-loop_NTPase"/>
</dbReference>
<gene>
    <name evidence="12 14" type="primary">gmk</name>
    <name evidence="14" type="ORF">HGG69_00915</name>
</gene>
<evidence type="ECO:0000256" key="4">
    <source>
        <dbReference type="ARBA" id="ARBA00012961"/>
    </source>
</evidence>
<dbReference type="KEGG" id="mphe:HGG69_00915"/>
<dbReference type="SUPFAM" id="SSF52540">
    <property type="entry name" value="P-loop containing nucleoside triphosphate hydrolases"/>
    <property type="match status" value="1"/>
</dbReference>
<dbReference type="GO" id="GO:0004385">
    <property type="term" value="F:GMP kinase activity"/>
    <property type="evidence" value="ECO:0007669"/>
    <property type="project" value="UniProtKB-UniRule"/>
</dbReference>
<dbReference type="InterPro" id="IPR020590">
    <property type="entry name" value="Guanylate_kinase_CS"/>
</dbReference>
<dbReference type="InterPro" id="IPR008144">
    <property type="entry name" value="Guanylate_kin-like_dom"/>
</dbReference>
<evidence type="ECO:0000256" key="11">
    <source>
        <dbReference type="ARBA" id="ARBA00048594"/>
    </source>
</evidence>
<dbReference type="Gene3D" id="3.30.63.10">
    <property type="entry name" value="Guanylate Kinase phosphate binding domain"/>
    <property type="match status" value="1"/>
</dbReference>
<evidence type="ECO:0000259" key="13">
    <source>
        <dbReference type="PROSITE" id="PS50052"/>
    </source>
</evidence>
<evidence type="ECO:0000256" key="3">
    <source>
        <dbReference type="ARBA" id="ARBA00005790"/>
    </source>
</evidence>
<dbReference type="HAMAP" id="MF_00328">
    <property type="entry name" value="Guanylate_kinase"/>
    <property type="match status" value="1"/>
</dbReference>
<dbReference type="NCBIfam" id="TIGR03263">
    <property type="entry name" value="guanyl_kin"/>
    <property type="match status" value="1"/>
</dbReference>
<feature type="domain" description="Guanylate kinase-like" evidence="13">
    <location>
        <begin position="4"/>
        <end position="189"/>
    </location>
</feature>
<organism evidence="14 15">
    <name type="scientific">Mycoplasma phocoenae</name>
    <dbReference type="NCBI Taxonomy" id="754517"/>
    <lineage>
        <taxon>Bacteria</taxon>
        <taxon>Bacillati</taxon>
        <taxon>Mycoplasmatota</taxon>
        <taxon>Mollicutes</taxon>
        <taxon>Mycoplasmataceae</taxon>
        <taxon>Mycoplasma</taxon>
    </lineage>
</organism>
<evidence type="ECO:0000256" key="1">
    <source>
        <dbReference type="ARBA" id="ARBA00003531"/>
    </source>
</evidence>
<keyword evidence="15" id="KW-1185">Reference proteome</keyword>
<evidence type="ECO:0000256" key="6">
    <source>
        <dbReference type="ARBA" id="ARBA00022679"/>
    </source>
</evidence>
<dbReference type="SMART" id="SM00072">
    <property type="entry name" value="GuKc"/>
    <property type="match status" value="1"/>
</dbReference>
<feature type="binding site" evidence="12">
    <location>
        <begin position="11"/>
        <end position="18"/>
    </location>
    <ligand>
        <name>ATP</name>
        <dbReference type="ChEBI" id="CHEBI:30616"/>
    </ligand>
</feature>
<dbReference type="EC" id="2.7.4.8" evidence="4 12"/>
<evidence type="ECO:0000256" key="5">
    <source>
        <dbReference type="ARBA" id="ARBA00016296"/>
    </source>
</evidence>
<evidence type="ECO:0000256" key="2">
    <source>
        <dbReference type="ARBA" id="ARBA00004496"/>
    </source>
</evidence>
<reference evidence="14 15" key="1">
    <citation type="submission" date="2020-04" db="EMBL/GenBank/DDBJ databases">
        <title>Novel Mycoplasma species detected in Phocoena phocoena (harbor porpoise) from the USA.</title>
        <authorList>
            <person name="Volokhov D.V."/>
        </authorList>
    </citation>
    <scope>NUCLEOTIDE SEQUENCE [LARGE SCALE GENOMIC DNA]</scope>
    <source>
        <strain evidence="14 15">Phocoena C-264-GEN</strain>
    </source>
</reference>
<dbReference type="GO" id="GO:0005524">
    <property type="term" value="F:ATP binding"/>
    <property type="evidence" value="ECO:0007669"/>
    <property type="project" value="UniProtKB-UniRule"/>
</dbReference>
<dbReference type="InterPro" id="IPR008145">
    <property type="entry name" value="GK/Ca_channel_bsu"/>
</dbReference>
<comment type="similarity">
    <text evidence="3 12">Belongs to the guanylate kinase family.</text>
</comment>
<sequence length="194" mass="22589">MYDKKIIIFTGPSGVGKGTVEKHLFKDIALKLKLSVSATTRQPRNGEEDGIHYYFISKEEFEQHIAQNNLLEYSHHFNNYYGTLFSELDRISSEGYIPFLEVETNGALQILNNYKENNIEGKIISIFVMPPSYKELKRRITERGSETPETIELRMEKAFDEIMHASFFQYTVINETVEDAYKQIKAIIEKEFNL</sequence>
<keyword evidence="6 12" id="KW-0808">Transferase</keyword>
<evidence type="ECO:0000256" key="10">
    <source>
        <dbReference type="ARBA" id="ARBA00030128"/>
    </source>
</evidence>
<evidence type="ECO:0000313" key="14">
    <source>
        <dbReference type="EMBL" id="QJG66886.1"/>
    </source>
</evidence>
<name>A0A858U827_9MOLU</name>
<dbReference type="Pfam" id="PF00625">
    <property type="entry name" value="Guanylate_kin"/>
    <property type="match status" value="1"/>
</dbReference>
<dbReference type="PROSITE" id="PS50052">
    <property type="entry name" value="GUANYLATE_KINASE_2"/>
    <property type="match status" value="1"/>
</dbReference>
<keyword evidence="7 12" id="KW-0547">Nucleotide-binding</keyword>
<comment type="catalytic activity">
    <reaction evidence="11 12">
        <text>GMP + ATP = GDP + ADP</text>
        <dbReference type="Rhea" id="RHEA:20780"/>
        <dbReference type="ChEBI" id="CHEBI:30616"/>
        <dbReference type="ChEBI" id="CHEBI:58115"/>
        <dbReference type="ChEBI" id="CHEBI:58189"/>
        <dbReference type="ChEBI" id="CHEBI:456216"/>
        <dbReference type="EC" id="2.7.4.8"/>
    </reaction>
</comment>
<dbReference type="AlphaFoldDB" id="A0A858U827"/>
<dbReference type="InterPro" id="IPR017665">
    <property type="entry name" value="Guanylate_kinase"/>
</dbReference>
<accession>A0A858U827</accession>
<keyword evidence="8 12" id="KW-0418">Kinase</keyword>
<dbReference type="Gene3D" id="3.40.50.300">
    <property type="entry name" value="P-loop containing nucleotide triphosphate hydrolases"/>
    <property type="match status" value="1"/>
</dbReference>
<evidence type="ECO:0000256" key="7">
    <source>
        <dbReference type="ARBA" id="ARBA00022741"/>
    </source>
</evidence>
<evidence type="ECO:0000313" key="15">
    <source>
        <dbReference type="Proteomes" id="UP000501060"/>
    </source>
</evidence>
<dbReference type="PANTHER" id="PTHR23117">
    <property type="entry name" value="GUANYLATE KINASE-RELATED"/>
    <property type="match status" value="1"/>
</dbReference>
<comment type="subcellular location">
    <subcellularLocation>
        <location evidence="2 12">Cytoplasm</location>
    </subcellularLocation>
</comment>
<evidence type="ECO:0000256" key="9">
    <source>
        <dbReference type="ARBA" id="ARBA00022840"/>
    </source>
</evidence>
<keyword evidence="12" id="KW-0963">Cytoplasm</keyword>
<dbReference type="CDD" id="cd00071">
    <property type="entry name" value="GMPK"/>
    <property type="match status" value="1"/>
</dbReference>
<evidence type="ECO:0000256" key="12">
    <source>
        <dbReference type="HAMAP-Rule" id="MF_00328"/>
    </source>
</evidence>
<keyword evidence="9 12" id="KW-0067">ATP-binding</keyword>
<dbReference type="GO" id="GO:0005829">
    <property type="term" value="C:cytosol"/>
    <property type="evidence" value="ECO:0007669"/>
    <property type="project" value="TreeGrafter"/>
</dbReference>